<sequence length="172" mass="19446">MPMVLFKGRRGARAWTPNWCHCVATTAALAACQLLVDNASAQPRKIQERPSWRITDRPPKPAPLPSEIQPREESFVQIHGRWVENAAQCPVAEPTSPPSPLLLTDTLLRWEGQTCSVRDVKKTEAGGELTAMCVSEDDRSEREFLLRRESPERMRIRLKGSPRQEVLIRCPP</sequence>
<dbReference type="Proteomes" id="UP000730739">
    <property type="component" value="Unassembled WGS sequence"/>
</dbReference>
<dbReference type="PROSITE" id="PS51257">
    <property type="entry name" value="PROKAR_LIPOPROTEIN"/>
    <property type="match status" value="1"/>
</dbReference>
<feature type="compositionally biased region" description="Basic and acidic residues" evidence="1">
    <location>
        <begin position="46"/>
        <end position="59"/>
    </location>
</feature>
<evidence type="ECO:0000313" key="3">
    <source>
        <dbReference type="Proteomes" id="UP000730739"/>
    </source>
</evidence>
<dbReference type="EMBL" id="JAGILA010000001">
    <property type="protein sequence ID" value="MBP2234423.1"/>
    <property type="molecule type" value="Genomic_DNA"/>
</dbReference>
<gene>
    <name evidence="2" type="ORF">J2Z31_000913</name>
</gene>
<evidence type="ECO:0000256" key="1">
    <source>
        <dbReference type="SAM" id="MobiDB-lite"/>
    </source>
</evidence>
<protein>
    <submittedName>
        <fullName evidence="2">Uncharacterized protein</fullName>
    </submittedName>
</protein>
<evidence type="ECO:0000313" key="2">
    <source>
        <dbReference type="EMBL" id="MBP2234423.1"/>
    </source>
</evidence>
<comment type="caution">
    <text evidence="2">The sequence shown here is derived from an EMBL/GenBank/DDBJ whole genome shotgun (WGS) entry which is preliminary data.</text>
</comment>
<name>A0ABS4QUV2_9HYPH</name>
<reference evidence="2 3" key="1">
    <citation type="submission" date="2021-03" db="EMBL/GenBank/DDBJ databases">
        <title>Genomic Encyclopedia of Type Strains, Phase IV (KMG-IV): sequencing the most valuable type-strain genomes for metagenomic binning, comparative biology and taxonomic classification.</title>
        <authorList>
            <person name="Goeker M."/>
        </authorList>
    </citation>
    <scope>NUCLEOTIDE SEQUENCE [LARGE SCALE GENOMIC DNA]</scope>
    <source>
        <strain evidence="2 3">DSM 13372</strain>
    </source>
</reference>
<proteinExistence type="predicted"/>
<feature type="region of interest" description="Disordered" evidence="1">
    <location>
        <begin position="46"/>
        <end position="67"/>
    </location>
</feature>
<keyword evidence="3" id="KW-1185">Reference proteome</keyword>
<accession>A0ABS4QUV2</accession>
<organism evidence="2 3">
    <name type="scientific">Sinorhizobium kostiense</name>
    <dbReference type="NCBI Taxonomy" id="76747"/>
    <lineage>
        <taxon>Bacteria</taxon>
        <taxon>Pseudomonadati</taxon>
        <taxon>Pseudomonadota</taxon>
        <taxon>Alphaproteobacteria</taxon>
        <taxon>Hyphomicrobiales</taxon>
        <taxon>Rhizobiaceae</taxon>
        <taxon>Sinorhizobium/Ensifer group</taxon>
        <taxon>Sinorhizobium</taxon>
    </lineage>
</organism>